<protein>
    <submittedName>
        <fullName evidence="2">Leo1-domain-containing protein</fullName>
    </submittedName>
</protein>
<dbReference type="Proteomes" id="UP000245884">
    <property type="component" value="Unassembled WGS sequence"/>
</dbReference>
<gene>
    <name evidence="2" type="ORF">BDZ90DRAFT_15730</name>
</gene>
<feature type="compositionally biased region" description="Low complexity" evidence="1">
    <location>
        <begin position="24"/>
        <end position="40"/>
    </location>
</feature>
<dbReference type="AlphaFoldDB" id="A0A316UZ54"/>
<dbReference type="PANTHER" id="PTHR23146:SF0">
    <property type="entry name" value="RNA POLYMERASE-ASSOCIATED PROTEIN LEO1"/>
    <property type="match status" value="1"/>
</dbReference>
<dbReference type="GO" id="GO:1990269">
    <property type="term" value="F:RNA polymerase II C-terminal domain phosphoserine binding"/>
    <property type="evidence" value="ECO:0007669"/>
    <property type="project" value="TreeGrafter"/>
</dbReference>
<sequence>MSASPAAAAAASPLPEAREGSNGDAEMASVAASPAAGEAPQDADDDDLFGDDDDDDAPVSAAKSSAGKAANDDDEEDEDDDEDDIRPSNRRRRKAVASQSPARGDTDANQSSALPTFEDDEAIEADGDDDGASEAARLALEYTEDGQPMGQALDGRSPSPLASRLVASVALANTAQRFTPHHLARLPLFLRVEPKAFDEESFKEKRREENEAEAEAGNADERLRDVERRLRCENTVRWKVGEDGKRRSNARFVRWNDGSWTLQVGKEHFDIAGMETRFAPGGQDASTATDGVTGSQSQSQSQGNARRGGSKHGTQQPLTYLATPDAESGVFQTLTPLHSNISVQPTSLQSATHRLISQSLSSIRAREGASKVTMSDLVAGERAPEEVKREAERRLLEAERKKRLRKKKERGER</sequence>
<name>A0A316UZ54_9BASI</name>
<feature type="compositionally biased region" description="Polar residues" evidence="1">
    <location>
        <begin position="97"/>
        <end position="114"/>
    </location>
</feature>
<evidence type="ECO:0000256" key="1">
    <source>
        <dbReference type="SAM" id="MobiDB-lite"/>
    </source>
</evidence>
<dbReference type="PANTHER" id="PTHR23146">
    <property type="entry name" value="LEO1 PROTEIN"/>
    <property type="match status" value="1"/>
</dbReference>
<dbReference type="STRING" id="1569628.A0A316UZ54"/>
<feature type="region of interest" description="Disordered" evidence="1">
    <location>
        <begin position="277"/>
        <end position="317"/>
    </location>
</feature>
<dbReference type="Pfam" id="PF04004">
    <property type="entry name" value="Leo1"/>
    <property type="match status" value="1"/>
</dbReference>
<dbReference type="GeneID" id="37025403"/>
<reference evidence="2 3" key="1">
    <citation type="journal article" date="2018" name="Mol. Biol. Evol.">
        <title>Broad Genomic Sampling Reveals a Smut Pathogenic Ancestry of the Fungal Clade Ustilaginomycotina.</title>
        <authorList>
            <person name="Kijpornyongpan T."/>
            <person name="Mondo S.J."/>
            <person name="Barry K."/>
            <person name="Sandor L."/>
            <person name="Lee J."/>
            <person name="Lipzen A."/>
            <person name="Pangilinan J."/>
            <person name="LaButti K."/>
            <person name="Hainaut M."/>
            <person name="Henrissat B."/>
            <person name="Grigoriev I.V."/>
            <person name="Spatafora J.W."/>
            <person name="Aime M.C."/>
        </authorList>
    </citation>
    <scope>NUCLEOTIDE SEQUENCE [LARGE SCALE GENOMIC DNA]</scope>
    <source>
        <strain evidence="2 3">MCA 5214</strain>
    </source>
</reference>
<feature type="compositionally biased region" description="Polar residues" evidence="1">
    <location>
        <begin position="284"/>
        <end position="294"/>
    </location>
</feature>
<dbReference type="GO" id="GO:0006368">
    <property type="term" value="P:transcription elongation by RNA polymerase II"/>
    <property type="evidence" value="ECO:0007669"/>
    <property type="project" value="InterPro"/>
</dbReference>
<feature type="compositionally biased region" description="Acidic residues" evidence="1">
    <location>
        <begin position="41"/>
        <end position="57"/>
    </location>
</feature>
<dbReference type="EMBL" id="KZ819662">
    <property type="protein sequence ID" value="PWN30492.1"/>
    <property type="molecule type" value="Genomic_DNA"/>
</dbReference>
<feature type="compositionally biased region" description="Low complexity" evidence="1">
    <location>
        <begin position="1"/>
        <end position="15"/>
    </location>
</feature>
<feature type="compositionally biased region" description="Acidic residues" evidence="1">
    <location>
        <begin position="72"/>
        <end position="84"/>
    </location>
</feature>
<dbReference type="GO" id="GO:0016593">
    <property type="term" value="C:Cdc73/Paf1 complex"/>
    <property type="evidence" value="ECO:0007669"/>
    <property type="project" value="InterPro"/>
</dbReference>
<feature type="compositionally biased region" description="Basic and acidic residues" evidence="1">
    <location>
        <begin position="199"/>
        <end position="209"/>
    </location>
</feature>
<evidence type="ECO:0000313" key="2">
    <source>
        <dbReference type="EMBL" id="PWN30492.1"/>
    </source>
</evidence>
<evidence type="ECO:0000313" key="3">
    <source>
        <dbReference type="Proteomes" id="UP000245884"/>
    </source>
</evidence>
<feature type="compositionally biased region" description="Acidic residues" evidence="1">
    <location>
        <begin position="117"/>
        <end position="132"/>
    </location>
</feature>
<keyword evidence="3" id="KW-1185">Reference proteome</keyword>
<accession>A0A316UZ54</accession>
<dbReference type="InterPro" id="IPR007149">
    <property type="entry name" value="Leo1"/>
</dbReference>
<dbReference type="GO" id="GO:0032968">
    <property type="term" value="P:positive regulation of transcription elongation by RNA polymerase II"/>
    <property type="evidence" value="ECO:0007669"/>
    <property type="project" value="TreeGrafter"/>
</dbReference>
<feature type="region of interest" description="Disordered" evidence="1">
    <location>
        <begin position="199"/>
        <end position="219"/>
    </location>
</feature>
<feature type="compositionally biased region" description="Low complexity" evidence="1">
    <location>
        <begin position="58"/>
        <end position="69"/>
    </location>
</feature>
<organism evidence="2 3">
    <name type="scientific">Jaminaea rosea</name>
    <dbReference type="NCBI Taxonomy" id="1569628"/>
    <lineage>
        <taxon>Eukaryota</taxon>
        <taxon>Fungi</taxon>
        <taxon>Dikarya</taxon>
        <taxon>Basidiomycota</taxon>
        <taxon>Ustilaginomycotina</taxon>
        <taxon>Exobasidiomycetes</taxon>
        <taxon>Microstromatales</taxon>
        <taxon>Microstromatales incertae sedis</taxon>
        <taxon>Jaminaea</taxon>
    </lineage>
</organism>
<feature type="region of interest" description="Disordered" evidence="1">
    <location>
        <begin position="370"/>
        <end position="390"/>
    </location>
</feature>
<dbReference type="OrthoDB" id="20844at2759"/>
<feature type="region of interest" description="Disordered" evidence="1">
    <location>
        <begin position="1"/>
        <end position="159"/>
    </location>
</feature>
<dbReference type="RefSeq" id="XP_025365104.1">
    <property type="nucleotide sequence ID" value="XM_025503580.1"/>
</dbReference>
<proteinExistence type="predicted"/>